<dbReference type="EMBL" id="NAAC01000016">
    <property type="protein sequence ID" value="RDJ10529.1"/>
    <property type="molecule type" value="Genomic_DNA"/>
</dbReference>
<evidence type="ECO:0000313" key="3">
    <source>
        <dbReference type="Proteomes" id="UP000254939"/>
    </source>
</evidence>
<evidence type="ECO:0000313" key="2">
    <source>
        <dbReference type="EMBL" id="RDJ10529.1"/>
    </source>
</evidence>
<dbReference type="AlphaFoldDB" id="A0A370KPT1"/>
<dbReference type="RefSeq" id="WP_114713684.1">
    <property type="nucleotide sequence ID" value="NZ_KZ857259.1"/>
</dbReference>
<dbReference type="Proteomes" id="UP000254939">
    <property type="component" value="Unassembled WGS sequence"/>
</dbReference>
<dbReference type="InterPro" id="IPR021556">
    <property type="entry name" value="DUF2950"/>
</dbReference>
<gene>
    <name evidence="2" type="ORF">B5K06_15985</name>
</gene>
<proteinExistence type="predicted"/>
<keyword evidence="1" id="KW-0732">Signal</keyword>
<organism evidence="2 3">
    <name type="scientific">Rhizobium grahamii</name>
    <dbReference type="NCBI Taxonomy" id="1120045"/>
    <lineage>
        <taxon>Bacteria</taxon>
        <taxon>Pseudomonadati</taxon>
        <taxon>Pseudomonadota</taxon>
        <taxon>Alphaproteobacteria</taxon>
        <taxon>Hyphomicrobiales</taxon>
        <taxon>Rhizobiaceae</taxon>
        <taxon>Rhizobium/Agrobacterium group</taxon>
        <taxon>Rhizobium</taxon>
    </lineage>
</organism>
<dbReference type="OrthoDB" id="108782at2"/>
<accession>A0A370KPT1</accession>
<reference evidence="2 3" key="1">
    <citation type="submission" date="2017-03" db="EMBL/GenBank/DDBJ databases">
        <title>Genome analysis of Rhizobial strains effectives or ineffectives for nitrogen fixation isolated from bean seeds.</title>
        <authorList>
            <person name="Peralta H."/>
            <person name="Aguilar-Vera A."/>
            <person name="Mora Y."/>
            <person name="Vargas-Lagunas C."/>
            <person name="Girard L."/>
            <person name="Mora J."/>
        </authorList>
    </citation>
    <scope>NUCLEOTIDE SEQUENCE [LARGE SCALE GENOMIC DNA]</scope>
    <source>
        <strain evidence="2 3">CCGM3</strain>
    </source>
</reference>
<feature type="chain" id="PRO_5016812459" description="DUF2950 domain-containing protein" evidence="1">
    <location>
        <begin position="22"/>
        <end position="311"/>
    </location>
</feature>
<feature type="signal peptide" evidence="1">
    <location>
        <begin position="1"/>
        <end position="21"/>
    </location>
</feature>
<name>A0A370KPT1_9HYPH</name>
<sequence>MRLQLKLIPLLLGTALSLAWAAPSMSQGQTNLQEFEAGTPPAFDDPSAALEQLKTVLGANDVDGLAKLLGLDAAKLQASNEAMISYATIREGAARQLKLQDVGDRKVVLIGDILWPLPFPLSKNKDGKWAFDTEVGLQEIINRRVGQNELSTIQTMHDYVNAQYAYAQIDEDEDGLFEFAQKLISTPGQRDGLYWEPGAFDEESPAGPLVETAAFSKAKRGEGYYGYRYRILTAQGPNVIGGKQSYIVNGNMTGGLALIAWPVSYRVTGVQTFIVNGANIVYQRDLGPETEQRAAAIKEFNPDDNWTVVRD</sequence>
<protein>
    <recommendedName>
        <fullName evidence="4">DUF2950 domain-containing protein</fullName>
    </recommendedName>
</protein>
<evidence type="ECO:0008006" key="4">
    <source>
        <dbReference type="Google" id="ProtNLM"/>
    </source>
</evidence>
<dbReference type="Pfam" id="PF11453">
    <property type="entry name" value="DUF2950"/>
    <property type="match status" value="1"/>
</dbReference>
<evidence type="ECO:0000256" key="1">
    <source>
        <dbReference type="SAM" id="SignalP"/>
    </source>
</evidence>
<comment type="caution">
    <text evidence="2">The sequence shown here is derived from an EMBL/GenBank/DDBJ whole genome shotgun (WGS) entry which is preliminary data.</text>
</comment>